<dbReference type="GO" id="GO:0043886">
    <property type="term" value="F:structural constituent of carboxysome shell"/>
    <property type="evidence" value="ECO:0007669"/>
    <property type="project" value="UniProtKB-ARBA"/>
</dbReference>
<dbReference type="AlphaFoldDB" id="A0A2T1DND7"/>
<sequence length="180" mass="20110">MLLIKSVGLSVLLYVFNSFVSHFPSHLLRRWFLRHFMKMSLGKSSSIHMRLRLYTRGQISIGDNCVIDRDCQLDGRGGITIGNNVNLAPEVMILTAYHDPDSECFAGIDKPVVVENYAWIATRALILPGVTIGHHAIVAAGSVVTKDVLPHTIVGGNPARLIRERKGNQQYQLNHSRLFH</sequence>
<proteinExistence type="inferred from homology"/>
<dbReference type="Proteomes" id="UP000238634">
    <property type="component" value="Unassembled WGS sequence"/>
</dbReference>
<dbReference type="InterPro" id="IPR018357">
    <property type="entry name" value="Hexapep_transf_CS"/>
</dbReference>
<evidence type="ECO:0000256" key="2">
    <source>
        <dbReference type="ARBA" id="ARBA00022679"/>
    </source>
</evidence>
<dbReference type="Pfam" id="PF00132">
    <property type="entry name" value="Hexapep"/>
    <property type="match status" value="1"/>
</dbReference>
<dbReference type="PROSITE" id="PS00101">
    <property type="entry name" value="HEXAPEP_TRANSFERASES"/>
    <property type="match status" value="1"/>
</dbReference>
<keyword evidence="5" id="KW-0012">Acyltransferase</keyword>
<protein>
    <submittedName>
        <fullName evidence="5">Acyltransferase</fullName>
    </submittedName>
</protein>
<gene>
    <name evidence="5" type="ORF">C7B65_00980</name>
</gene>
<dbReference type="SUPFAM" id="SSF51161">
    <property type="entry name" value="Trimeric LpxA-like enzymes"/>
    <property type="match status" value="1"/>
</dbReference>
<dbReference type="InterPro" id="IPR051159">
    <property type="entry name" value="Hexapeptide_acetyltransf"/>
</dbReference>
<dbReference type="OrthoDB" id="9782926at2"/>
<reference evidence="5 6" key="2">
    <citation type="submission" date="2018-03" db="EMBL/GenBank/DDBJ databases">
        <title>The ancient ancestry and fast evolution of plastids.</title>
        <authorList>
            <person name="Moore K.R."/>
            <person name="Magnabosco C."/>
            <person name="Momper L."/>
            <person name="Gold D.A."/>
            <person name="Bosak T."/>
            <person name="Fournier G.P."/>
        </authorList>
    </citation>
    <scope>NUCLEOTIDE SEQUENCE [LARGE SCALE GENOMIC DNA]</scope>
    <source>
        <strain evidence="5 6">ULC007</strain>
    </source>
</reference>
<keyword evidence="2 5" id="KW-0808">Transferase</keyword>
<dbReference type="PANTHER" id="PTHR23416">
    <property type="entry name" value="SIALIC ACID SYNTHASE-RELATED"/>
    <property type="match status" value="1"/>
</dbReference>
<dbReference type="GO" id="GO:0008374">
    <property type="term" value="F:O-acyltransferase activity"/>
    <property type="evidence" value="ECO:0007669"/>
    <property type="project" value="TreeGrafter"/>
</dbReference>
<keyword evidence="6" id="KW-1185">Reference proteome</keyword>
<evidence type="ECO:0000313" key="5">
    <source>
        <dbReference type="EMBL" id="PSB22020.1"/>
    </source>
</evidence>
<evidence type="ECO:0000256" key="4">
    <source>
        <dbReference type="SAM" id="Phobius"/>
    </source>
</evidence>
<feature type="transmembrane region" description="Helical" evidence="4">
    <location>
        <begin position="6"/>
        <end position="28"/>
    </location>
</feature>
<dbReference type="EMBL" id="PVWG01000001">
    <property type="protein sequence ID" value="PSB22020.1"/>
    <property type="molecule type" value="Genomic_DNA"/>
</dbReference>
<comment type="similarity">
    <text evidence="1">Belongs to the transferase hexapeptide repeat family.</text>
</comment>
<reference evidence="5 6" key="1">
    <citation type="submission" date="2018-02" db="EMBL/GenBank/DDBJ databases">
        <authorList>
            <person name="Cohen D.B."/>
            <person name="Kent A.D."/>
        </authorList>
    </citation>
    <scope>NUCLEOTIDE SEQUENCE [LARGE SCALE GENOMIC DNA]</scope>
    <source>
        <strain evidence="5 6">ULC007</strain>
    </source>
</reference>
<keyword evidence="4" id="KW-0472">Membrane</keyword>
<organism evidence="5 6">
    <name type="scientific">Phormidesmis priestleyi ULC007</name>
    <dbReference type="NCBI Taxonomy" id="1920490"/>
    <lineage>
        <taxon>Bacteria</taxon>
        <taxon>Bacillati</taxon>
        <taxon>Cyanobacteriota</taxon>
        <taxon>Cyanophyceae</taxon>
        <taxon>Leptolyngbyales</taxon>
        <taxon>Leptolyngbyaceae</taxon>
        <taxon>Phormidesmis</taxon>
    </lineage>
</organism>
<keyword evidence="4" id="KW-0812">Transmembrane</keyword>
<dbReference type="CDD" id="cd04647">
    <property type="entry name" value="LbH_MAT_like"/>
    <property type="match status" value="1"/>
</dbReference>
<keyword evidence="4" id="KW-1133">Transmembrane helix</keyword>
<comment type="caution">
    <text evidence="5">The sequence shown here is derived from an EMBL/GenBank/DDBJ whole genome shotgun (WGS) entry which is preliminary data.</text>
</comment>
<dbReference type="GO" id="GO:0031470">
    <property type="term" value="C:carboxysome"/>
    <property type="evidence" value="ECO:0007669"/>
    <property type="project" value="UniProtKB-ARBA"/>
</dbReference>
<keyword evidence="3" id="KW-0677">Repeat</keyword>
<dbReference type="Gene3D" id="2.160.10.10">
    <property type="entry name" value="Hexapeptide repeat proteins"/>
    <property type="match status" value="1"/>
</dbReference>
<dbReference type="PANTHER" id="PTHR23416:SF23">
    <property type="entry name" value="ACETYLTRANSFERASE C18B11.09C-RELATED"/>
    <property type="match status" value="1"/>
</dbReference>
<dbReference type="InterPro" id="IPR001451">
    <property type="entry name" value="Hexapep"/>
</dbReference>
<evidence type="ECO:0000256" key="3">
    <source>
        <dbReference type="ARBA" id="ARBA00022737"/>
    </source>
</evidence>
<dbReference type="GO" id="GO:0005829">
    <property type="term" value="C:cytosol"/>
    <property type="evidence" value="ECO:0007669"/>
    <property type="project" value="TreeGrafter"/>
</dbReference>
<dbReference type="InterPro" id="IPR011004">
    <property type="entry name" value="Trimer_LpxA-like_sf"/>
</dbReference>
<evidence type="ECO:0000256" key="1">
    <source>
        <dbReference type="ARBA" id="ARBA00007274"/>
    </source>
</evidence>
<name>A0A2T1DND7_9CYAN</name>
<evidence type="ECO:0000313" key="6">
    <source>
        <dbReference type="Proteomes" id="UP000238634"/>
    </source>
</evidence>
<dbReference type="STRING" id="1920490.GCA_001895925_00745"/>
<accession>A0A2T1DND7</accession>